<dbReference type="AlphaFoldDB" id="F0WGJ1"/>
<reference evidence="1" key="1">
    <citation type="journal article" date="2011" name="PLoS Biol.">
        <title>Gene gain and loss during evolution of obligate parasitism in the white rust pathogen of Arabidopsis thaliana.</title>
        <authorList>
            <person name="Kemen E."/>
            <person name="Gardiner A."/>
            <person name="Schultz-Larsen T."/>
            <person name="Kemen A.C."/>
            <person name="Balmuth A.L."/>
            <person name="Robert-Seilaniantz A."/>
            <person name="Bailey K."/>
            <person name="Holub E."/>
            <person name="Studholme D.J."/>
            <person name="Maclean D."/>
            <person name="Jones J.D."/>
        </authorList>
    </citation>
    <scope>NUCLEOTIDE SEQUENCE</scope>
</reference>
<name>F0WGJ1_9STRA</name>
<protein>
    <submittedName>
        <fullName evidence="1">AlNc14C92G5725 protein</fullName>
    </submittedName>
</protein>
<proteinExistence type="predicted"/>
<dbReference type="EMBL" id="FR824137">
    <property type="protein sequence ID" value="CCA20355.1"/>
    <property type="molecule type" value="Genomic_DNA"/>
</dbReference>
<reference evidence="1" key="2">
    <citation type="submission" date="2011-02" db="EMBL/GenBank/DDBJ databases">
        <authorList>
            <person name="MacLean D."/>
        </authorList>
    </citation>
    <scope>NUCLEOTIDE SEQUENCE</scope>
</reference>
<organism evidence="1">
    <name type="scientific">Albugo laibachii Nc14</name>
    <dbReference type="NCBI Taxonomy" id="890382"/>
    <lineage>
        <taxon>Eukaryota</taxon>
        <taxon>Sar</taxon>
        <taxon>Stramenopiles</taxon>
        <taxon>Oomycota</taxon>
        <taxon>Peronosporomycetes</taxon>
        <taxon>Albuginales</taxon>
        <taxon>Albuginaceae</taxon>
        <taxon>Albugo</taxon>
    </lineage>
</organism>
<evidence type="ECO:0000313" key="1">
    <source>
        <dbReference type="EMBL" id="CCA20355.1"/>
    </source>
</evidence>
<accession>F0WGJ1</accession>
<sequence>MHLKCVKATLSNGNSAWETTLGCMKDLSKSMGGTVHWLKVDTKAIKYAMLLLKVEERTADNIQHSFLKLEHVSKSCAVLELRMIRECCTDYHAQLYTPSIGDQIYTNMPAPRGMATDPDKRNSCGIAHSRAELLEQCRKCILTDDTNRARIINDVAFLFKIEASNRRRSSQAALPIPKE</sequence>
<gene>
    <name evidence="1" type="primary">AlNc14C92G5725</name>
    <name evidence="1" type="ORF">ALNC14_064980</name>
</gene>
<dbReference type="HOGENOM" id="CLU_1506064_0_0_1"/>